<reference evidence="1 2" key="1">
    <citation type="submission" date="2015-01" db="EMBL/GenBank/DDBJ databases">
        <title>Ahrensia donghaiensis sp. nov., a novel dimethylsulphoniopropionate-cleavage bacterium isolated from seawater and emended descriptions of the genus Ahrensia and Ahrensia kielensis.</title>
        <authorList>
            <person name="Liu J."/>
        </authorList>
    </citation>
    <scope>NUCLEOTIDE SEQUENCE [LARGE SCALE GENOMIC DNA]</scope>
    <source>
        <strain evidence="1 2">LZD062</strain>
    </source>
</reference>
<dbReference type="EMBL" id="JXMU01000018">
    <property type="protein sequence ID" value="KPB00623.1"/>
    <property type="molecule type" value="Genomic_DNA"/>
</dbReference>
<accession>A0A0M9GLL4</accession>
<protein>
    <submittedName>
        <fullName evidence="1">Metal-binding protein</fullName>
    </submittedName>
</protein>
<gene>
    <name evidence="1" type="ORF">SU32_12400</name>
</gene>
<evidence type="ECO:0000313" key="1">
    <source>
        <dbReference type="EMBL" id="KPB00623.1"/>
    </source>
</evidence>
<dbReference type="STRING" id="1514904.SU32_12400"/>
<name>A0A0M9GLL4_9HYPH</name>
<proteinExistence type="predicted"/>
<dbReference type="Proteomes" id="UP000038011">
    <property type="component" value="Unassembled WGS sequence"/>
</dbReference>
<dbReference type="Pfam" id="PF04214">
    <property type="entry name" value="DUF411"/>
    <property type="match status" value="1"/>
</dbReference>
<dbReference type="AlphaFoldDB" id="A0A0M9GLL4"/>
<dbReference type="InterPro" id="IPR007332">
    <property type="entry name" value="DUF411"/>
</dbReference>
<dbReference type="PATRIC" id="fig|1514904.3.peg.1328"/>
<organism evidence="1 2">
    <name type="scientific">Ahrensia marina</name>
    <dbReference type="NCBI Taxonomy" id="1514904"/>
    <lineage>
        <taxon>Bacteria</taxon>
        <taxon>Pseudomonadati</taxon>
        <taxon>Pseudomonadota</taxon>
        <taxon>Alphaproteobacteria</taxon>
        <taxon>Hyphomicrobiales</taxon>
        <taxon>Ahrensiaceae</taxon>
        <taxon>Ahrensia</taxon>
    </lineage>
</organism>
<sequence>MMGSAAIFCVSATKAVSNTRPKIHVIKGRGCGCCSAWADLLADQGFEVTSEELHPADLIQLKLKKGVPQELASCHTAEIDGYFIEGHVPSVDIWRLISERPDALGVGVAGMPYGSPGMGPEDKREQYDVVLFKKDNTTEIFNSYASAN</sequence>
<keyword evidence="2" id="KW-1185">Reference proteome</keyword>
<evidence type="ECO:0000313" key="2">
    <source>
        <dbReference type="Proteomes" id="UP000038011"/>
    </source>
</evidence>
<comment type="caution">
    <text evidence="1">The sequence shown here is derived from an EMBL/GenBank/DDBJ whole genome shotgun (WGS) entry which is preliminary data.</text>
</comment>